<dbReference type="Proteomes" id="UP000251186">
    <property type="component" value="Unassembled WGS sequence"/>
</dbReference>
<dbReference type="PANTHER" id="PTHR13370:SF3">
    <property type="entry name" value="TRNA (GUANINE(10)-N2)-METHYLTRANSFERASE HOMOLOG"/>
    <property type="match status" value="1"/>
</dbReference>
<evidence type="ECO:0000256" key="3">
    <source>
        <dbReference type="ARBA" id="ARBA00022679"/>
    </source>
</evidence>
<keyword evidence="3 10" id="KW-0808">Transferase</keyword>
<evidence type="ECO:0000256" key="6">
    <source>
        <dbReference type="ARBA" id="ARBA00023125"/>
    </source>
</evidence>
<keyword evidence="4 10" id="KW-0949">S-adenosyl-L-methionine</keyword>
<accession>A0A2X1BH79</accession>
<dbReference type="EC" id="2.1.1.72" evidence="13"/>
<dbReference type="EMBL" id="UAQP01000014">
    <property type="protein sequence ID" value="SPU55419.1"/>
    <property type="molecule type" value="Genomic_DNA"/>
</dbReference>
<proteinExistence type="inferred from homology"/>
<dbReference type="InterPro" id="IPR029063">
    <property type="entry name" value="SAM-dependent_MTases_sf"/>
</dbReference>
<protein>
    <submittedName>
        <fullName evidence="13">Modification methylase RsrI</fullName>
        <ecNumber evidence="13">2.1.1.72</ecNumber>
    </submittedName>
</protein>
<evidence type="ECO:0000313" key="13">
    <source>
        <dbReference type="EMBL" id="SPU55419.1"/>
    </source>
</evidence>
<evidence type="ECO:0000256" key="11">
    <source>
        <dbReference type="SAM" id="MobiDB-lite"/>
    </source>
</evidence>
<dbReference type="GO" id="GO:0032259">
    <property type="term" value="P:methylation"/>
    <property type="evidence" value="ECO:0007669"/>
    <property type="project" value="UniProtKB-KW"/>
</dbReference>
<feature type="compositionally biased region" description="Basic and acidic residues" evidence="11">
    <location>
        <begin position="183"/>
        <end position="196"/>
    </location>
</feature>
<feature type="region of interest" description="Disordered" evidence="11">
    <location>
        <begin position="172"/>
        <end position="200"/>
    </location>
</feature>
<dbReference type="PROSITE" id="PS00092">
    <property type="entry name" value="N6_MTASE"/>
    <property type="match status" value="1"/>
</dbReference>
<keyword evidence="6" id="KW-0238">DNA-binding</keyword>
<comment type="catalytic activity">
    <reaction evidence="7">
        <text>a 2'-deoxycytidine in DNA + S-adenosyl-L-methionine = a 5-methyl-2'-deoxycytidine in DNA + S-adenosyl-L-homocysteine + H(+)</text>
        <dbReference type="Rhea" id="RHEA:13681"/>
        <dbReference type="Rhea" id="RHEA-COMP:11369"/>
        <dbReference type="Rhea" id="RHEA-COMP:11370"/>
        <dbReference type="ChEBI" id="CHEBI:15378"/>
        <dbReference type="ChEBI" id="CHEBI:57856"/>
        <dbReference type="ChEBI" id="CHEBI:59789"/>
        <dbReference type="ChEBI" id="CHEBI:85452"/>
        <dbReference type="ChEBI" id="CHEBI:85454"/>
        <dbReference type="EC" id="2.1.1.37"/>
    </reaction>
</comment>
<comment type="similarity">
    <text evidence="10">Belongs to the class I-like SAM-binding methyltransferase superfamily. C5-methyltransferase family.</text>
</comment>
<evidence type="ECO:0000256" key="9">
    <source>
        <dbReference type="ARBA" id="ARBA00049120"/>
    </source>
</evidence>
<keyword evidence="2 10" id="KW-0489">Methyltransferase</keyword>
<dbReference type="Pfam" id="PF01555">
    <property type="entry name" value="N6_N4_Mtase"/>
    <property type="match status" value="3"/>
</dbReference>
<gene>
    <name evidence="13" type="primary">rsrIM_2</name>
    <name evidence="13" type="ORF">NCTC11166_02816</name>
</gene>
<dbReference type="PROSITE" id="PS51679">
    <property type="entry name" value="SAM_MT_C5"/>
    <property type="match status" value="1"/>
</dbReference>
<dbReference type="PRINTS" id="PR00508">
    <property type="entry name" value="S21N4MTFRASE"/>
</dbReference>
<evidence type="ECO:0000259" key="12">
    <source>
        <dbReference type="Pfam" id="PF01555"/>
    </source>
</evidence>
<reference evidence="13 14" key="1">
    <citation type="submission" date="2018-06" db="EMBL/GenBank/DDBJ databases">
        <authorList>
            <consortium name="Pathogen Informatics"/>
            <person name="Doyle S."/>
        </authorList>
    </citation>
    <scope>NUCLEOTIDE SEQUENCE [LARGE SCALE GENOMIC DNA]</scope>
    <source>
        <strain evidence="13 14">NCTC11166</strain>
    </source>
</reference>
<name>A0A2X1BH79_BREVE</name>
<dbReference type="InterPro" id="IPR002052">
    <property type="entry name" value="DNA_methylase_N6_adenine_CS"/>
</dbReference>
<dbReference type="GO" id="GO:0015667">
    <property type="term" value="F:site-specific DNA-methyltransferase (cytosine-N4-specific) activity"/>
    <property type="evidence" value="ECO:0007669"/>
    <property type="project" value="UniProtKB-EC"/>
</dbReference>
<dbReference type="GO" id="GO:0008170">
    <property type="term" value="F:N-methyltransferase activity"/>
    <property type="evidence" value="ECO:0007669"/>
    <property type="project" value="InterPro"/>
</dbReference>
<dbReference type="InterPro" id="IPR018117">
    <property type="entry name" value="C5_DNA_meth_AS"/>
</dbReference>
<comment type="catalytic activity">
    <reaction evidence="9">
        <text>a 2'-deoxycytidine in DNA + S-adenosyl-L-methionine = an N(4)-methyl-2'-deoxycytidine in DNA + S-adenosyl-L-homocysteine + H(+)</text>
        <dbReference type="Rhea" id="RHEA:16857"/>
        <dbReference type="Rhea" id="RHEA-COMP:11369"/>
        <dbReference type="Rhea" id="RHEA-COMP:13674"/>
        <dbReference type="ChEBI" id="CHEBI:15378"/>
        <dbReference type="ChEBI" id="CHEBI:57856"/>
        <dbReference type="ChEBI" id="CHEBI:59789"/>
        <dbReference type="ChEBI" id="CHEBI:85452"/>
        <dbReference type="ChEBI" id="CHEBI:137933"/>
        <dbReference type="EC" id="2.1.1.113"/>
    </reaction>
</comment>
<dbReference type="InterPro" id="IPR001091">
    <property type="entry name" value="RM_Methyltransferase"/>
</dbReference>
<dbReference type="InterPro" id="IPR001525">
    <property type="entry name" value="C5_MeTfrase"/>
</dbReference>
<feature type="domain" description="DNA methylase N-4/N-6" evidence="12">
    <location>
        <begin position="53"/>
        <end position="281"/>
    </location>
</feature>
<keyword evidence="5" id="KW-0680">Restriction system</keyword>
<feature type="region of interest" description="Disordered" evidence="11">
    <location>
        <begin position="12"/>
        <end position="32"/>
    </location>
</feature>
<evidence type="ECO:0000256" key="8">
    <source>
        <dbReference type="ARBA" id="ARBA00047942"/>
    </source>
</evidence>
<dbReference type="PROSITE" id="PS00093">
    <property type="entry name" value="N4_MTASE"/>
    <property type="match status" value="1"/>
</dbReference>
<dbReference type="GO" id="GO:0003677">
    <property type="term" value="F:DNA binding"/>
    <property type="evidence" value="ECO:0007669"/>
    <property type="project" value="UniProtKB-KW"/>
</dbReference>
<dbReference type="Gene3D" id="3.40.50.150">
    <property type="entry name" value="Vaccinia Virus protein VP39"/>
    <property type="match status" value="4"/>
</dbReference>
<dbReference type="PROSITE" id="PS00094">
    <property type="entry name" value="C5_MTASE_1"/>
    <property type="match status" value="1"/>
</dbReference>
<dbReference type="GO" id="GO:0009307">
    <property type="term" value="P:DNA restriction-modification system"/>
    <property type="evidence" value="ECO:0007669"/>
    <property type="project" value="UniProtKB-KW"/>
</dbReference>
<organism evidence="13 14">
    <name type="scientific">Brevundimonas vesicularis</name>
    <name type="common">Pseudomonas vesicularis</name>
    <dbReference type="NCBI Taxonomy" id="41276"/>
    <lineage>
        <taxon>Bacteria</taxon>
        <taxon>Pseudomonadati</taxon>
        <taxon>Pseudomonadota</taxon>
        <taxon>Alphaproteobacteria</taxon>
        <taxon>Caulobacterales</taxon>
        <taxon>Caulobacteraceae</taxon>
        <taxon>Brevundimonas</taxon>
    </lineage>
</organism>
<evidence type="ECO:0000256" key="10">
    <source>
        <dbReference type="PROSITE-ProRule" id="PRU01016"/>
    </source>
</evidence>
<evidence type="ECO:0000256" key="2">
    <source>
        <dbReference type="ARBA" id="ARBA00022603"/>
    </source>
</evidence>
<dbReference type="GO" id="GO:0009007">
    <property type="term" value="F:site-specific DNA-methyltransferase (adenine-specific) activity"/>
    <property type="evidence" value="ECO:0007669"/>
    <property type="project" value="UniProtKB-EC"/>
</dbReference>
<sequence>MVIRRQKAAQAQKAHAANDNLPTTTPPPPAAPTARLVKGECIVSMDAMVAGLVDLIVTSPPYLNIGMPYGDSFASIEDYIEFSRQWITAAARVLKPGGAMWINVGMHKAGPNSRVPLTYYLFPLIAGTGLTFVQEIVWDRRAQQNTTQRFSTRSERWLYLVKPGVVKGGRGRPKSITPTFNLDDVRRPSTSADKRNNPAGANPADIWAFTQVHGTAKERTEHPCPFPKAMIERIVLACSNPGDVVLDPFGGSGTTGVAAIEQSRSAVLIEREPTYWPIIEKRLGLVDRHVVGKAETGVELFADFHKGDAIEKMKLIPSKSVNLILVDPPYGTTNCEWDQTLPVAEMWSEYQRILAPNGMIVIHAAQPFSIDLILSNRTWFRQQLIWKKNRPVGFLHSNRRHLVSHEEVLVFARPRGKMTYNPQGVAPKAAKVTRRGKVGTVYRDTYTKDVWTNDTGNYPQSVLEFDCERDHGHPTQKPQALSEYLIRTYTNPGDVVLDHCYGSGTTGAAAMATGRSFIGVERDDEWFAKGRARVLAAAETDELPSPTTPIAANDAPVWRMPDIEQAVAHSTEDANATIIHGDVLTEMRKMAEGSVDIIVASPPYNLGESSGGGFKGSDKTGKWSSAKLRDGYDGHSDAMPYGDYVEWQKEFLRECWRLIPEDGAIFYQHKNRVQKGVLRTPHDLNPGLPLRQIIIWDRGSGMNFNRAFATPSHEVIYVFAKPKFRFRKAHGLKDVIKVLPDRGNPHPAPFPVELPRKIIAATTAKTVLDPFCGSGSTGVAALLEGRRFLGIDQSAAYCRMAEDRLGAMRLEDRENIGSVDVANDNATRIDGGPMVKPVRSAASNGDTGGVEAIRYGTVCSGIEGVSLAWEPLGGFEPAFFSEIERFPSAVLKHHWPDVPNLGDMLDIDGADWRGKLDVLWGSTPCQTFSRTGKRNGMADARGGLTRKFVDLADEIDPEFIILENVKGLLSDKHNAFGCYLSFPIFIQPSEVE</sequence>
<dbReference type="PANTHER" id="PTHR13370">
    <property type="entry name" value="RNA METHYLASE-RELATED"/>
    <property type="match status" value="1"/>
</dbReference>
<feature type="domain" description="DNA methylase N-4/N-6" evidence="12">
    <location>
        <begin position="595"/>
        <end position="802"/>
    </location>
</feature>
<dbReference type="GO" id="GO:0005737">
    <property type="term" value="C:cytoplasm"/>
    <property type="evidence" value="ECO:0007669"/>
    <property type="project" value="TreeGrafter"/>
</dbReference>
<evidence type="ECO:0000313" key="14">
    <source>
        <dbReference type="Proteomes" id="UP000251186"/>
    </source>
</evidence>
<dbReference type="RefSeq" id="WP_112863351.1">
    <property type="nucleotide sequence ID" value="NZ_UAQP01000014.1"/>
</dbReference>
<dbReference type="InterPro" id="IPR002941">
    <property type="entry name" value="DNA_methylase_N4/N6"/>
</dbReference>
<dbReference type="GO" id="GO:0003886">
    <property type="term" value="F:DNA (cytosine-5-)-methyltransferase activity"/>
    <property type="evidence" value="ECO:0007669"/>
    <property type="project" value="UniProtKB-EC"/>
</dbReference>
<feature type="domain" description="DNA methylase N-4/N-6" evidence="12">
    <location>
        <begin position="321"/>
        <end position="525"/>
    </location>
</feature>
<evidence type="ECO:0000256" key="5">
    <source>
        <dbReference type="ARBA" id="ARBA00022747"/>
    </source>
</evidence>
<feature type="active site" evidence="10">
    <location>
        <position position="925"/>
    </location>
</feature>
<evidence type="ECO:0000256" key="4">
    <source>
        <dbReference type="ARBA" id="ARBA00022691"/>
    </source>
</evidence>
<dbReference type="InterPro" id="IPR017985">
    <property type="entry name" value="MeTrfase_CN4_CS"/>
</dbReference>
<comment type="similarity">
    <text evidence="1">Belongs to the N(4)/N(6)-methyltransferase family. N(4) subfamily.</text>
</comment>
<dbReference type="Pfam" id="PF00145">
    <property type="entry name" value="DNA_methylase"/>
    <property type="match status" value="1"/>
</dbReference>
<evidence type="ECO:0000256" key="1">
    <source>
        <dbReference type="ARBA" id="ARBA00010203"/>
    </source>
</evidence>
<dbReference type="SUPFAM" id="SSF53335">
    <property type="entry name" value="S-adenosyl-L-methionine-dependent methyltransferases"/>
    <property type="match status" value="4"/>
</dbReference>
<dbReference type="AlphaFoldDB" id="A0A2X1BH79"/>
<evidence type="ECO:0000256" key="7">
    <source>
        <dbReference type="ARBA" id="ARBA00047422"/>
    </source>
</evidence>
<comment type="catalytic activity">
    <reaction evidence="8">
        <text>a 2'-deoxyadenosine in DNA + S-adenosyl-L-methionine = an N(6)-methyl-2'-deoxyadenosine in DNA + S-adenosyl-L-homocysteine + H(+)</text>
        <dbReference type="Rhea" id="RHEA:15197"/>
        <dbReference type="Rhea" id="RHEA-COMP:12418"/>
        <dbReference type="Rhea" id="RHEA-COMP:12419"/>
        <dbReference type="ChEBI" id="CHEBI:15378"/>
        <dbReference type="ChEBI" id="CHEBI:57856"/>
        <dbReference type="ChEBI" id="CHEBI:59789"/>
        <dbReference type="ChEBI" id="CHEBI:90615"/>
        <dbReference type="ChEBI" id="CHEBI:90616"/>
        <dbReference type="EC" id="2.1.1.72"/>
    </reaction>
</comment>